<comment type="subcellular location">
    <subcellularLocation>
        <location evidence="1">Periplasm</location>
    </subcellularLocation>
</comment>
<evidence type="ECO:0000256" key="2">
    <source>
        <dbReference type="ARBA" id="ARBA00005182"/>
    </source>
</evidence>
<comment type="caution">
    <text evidence="9">The sequence shown here is derived from an EMBL/GenBank/DDBJ whole genome shotgun (WGS) entry which is preliminary data.</text>
</comment>
<dbReference type="GO" id="GO:0042121">
    <property type="term" value="P:alginic acid biosynthetic process"/>
    <property type="evidence" value="ECO:0007669"/>
    <property type="project" value="UniProtKB-UniPathway"/>
</dbReference>
<evidence type="ECO:0000313" key="10">
    <source>
        <dbReference type="Proteomes" id="UP000582981"/>
    </source>
</evidence>
<evidence type="ECO:0000256" key="3">
    <source>
        <dbReference type="ARBA" id="ARBA00010033"/>
    </source>
</evidence>
<keyword evidence="7" id="KW-0016">Alginate biosynthesis</keyword>
<dbReference type="AlphaFoldDB" id="A0A7Y7WCG2"/>
<evidence type="ECO:0000256" key="5">
    <source>
        <dbReference type="ARBA" id="ARBA00022729"/>
    </source>
</evidence>
<evidence type="ECO:0000256" key="8">
    <source>
        <dbReference type="SAM" id="SignalP"/>
    </source>
</evidence>
<protein>
    <recommendedName>
        <fullName evidence="4">Alginate biosynthesis protein AlgF</fullName>
    </recommendedName>
</protein>
<dbReference type="EMBL" id="JACAPU010000013">
    <property type="protein sequence ID" value="NWB46850.1"/>
    <property type="molecule type" value="Genomic_DNA"/>
</dbReference>
<gene>
    <name evidence="9" type="ORF">HX829_10125</name>
</gene>
<organism evidence="9 10">
    <name type="scientific">Pseudomonas gingeri</name>
    <dbReference type="NCBI Taxonomy" id="117681"/>
    <lineage>
        <taxon>Bacteria</taxon>
        <taxon>Pseudomonadati</taxon>
        <taxon>Pseudomonadota</taxon>
        <taxon>Gammaproteobacteria</taxon>
        <taxon>Pseudomonadales</taxon>
        <taxon>Pseudomonadaceae</taxon>
        <taxon>Pseudomonas</taxon>
    </lineage>
</organism>
<proteinExistence type="inferred from homology"/>
<dbReference type="InterPro" id="IPR035422">
    <property type="entry name" value="AlgF"/>
</dbReference>
<evidence type="ECO:0000256" key="1">
    <source>
        <dbReference type="ARBA" id="ARBA00004418"/>
    </source>
</evidence>
<dbReference type="Pfam" id="PF11182">
    <property type="entry name" value="AlgF"/>
    <property type="match status" value="1"/>
</dbReference>
<sequence length="222" mass="23546">MTFNVTRQKVQQRTVKTLALAAGLSLLSLPVWAGGDAALYGPVAPKGSSFVRIYNASNQEVSATVGATAINEVAPLASSDFSFMPGGDYSAKVGNQALPLKLAADHYYTLVNNASGQPQLIEEPPFKNKQKSLVRVQNLSDKALTLKTADGKTDVVQAVAAKGRGEREINPVKVSFALYDGTTKVSDLKPVALERGEAAVLYVTGNGSNLSPVWVKRPVSTR</sequence>
<evidence type="ECO:0000313" key="9">
    <source>
        <dbReference type="EMBL" id="NWB46850.1"/>
    </source>
</evidence>
<keyword evidence="5 8" id="KW-0732">Signal</keyword>
<comment type="pathway">
    <text evidence="2">Glycan biosynthesis; alginate biosynthesis.</text>
</comment>
<dbReference type="UniPathway" id="UPA00286"/>
<reference evidence="9 10" key="1">
    <citation type="submission" date="2020-04" db="EMBL/GenBank/DDBJ databases">
        <title>Molecular characterization of pseudomonads from Agaricus bisporus reveal novel blotch 2 pathogens in Western Europe.</title>
        <authorList>
            <person name="Taparia T."/>
            <person name="Krijger M."/>
            <person name="Haynes E."/>
            <person name="Elpinstone J.G."/>
            <person name="Noble R."/>
            <person name="Van Der Wolf J."/>
        </authorList>
    </citation>
    <scope>NUCLEOTIDE SEQUENCE [LARGE SCALE GENOMIC DNA]</scope>
    <source>
        <strain evidence="9 10">F1001</strain>
    </source>
</reference>
<feature type="chain" id="PRO_5031124425" description="Alginate biosynthesis protein AlgF" evidence="8">
    <location>
        <begin position="34"/>
        <end position="222"/>
    </location>
</feature>
<evidence type="ECO:0000256" key="4">
    <source>
        <dbReference type="ARBA" id="ARBA00013964"/>
    </source>
</evidence>
<keyword evidence="9" id="KW-0808">Transferase</keyword>
<evidence type="ECO:0000256" key="6">
    <source>
        <dbReference type="ARBA" id="ARBA00022764"/>
    </source>
</evidence>
<comment type="similarity">
    <text evidence="3">Belongs to the AlgF family.</text>
</comment>
<dbReference type="Proteomes" id="UP000582981">
    <property type="component" value="Unassembled WGS sequence"/>
</dbReference>
<keyword evidence="6" id="KW-0574">Periplasm</keyword>
<accession>A0A7Y7WCG2</accession>
<dbReference type="GO" id="GO:0016740">
    <property type="term" value="F:transferase activity"/>
    <property type="evidence" value="ECO:0007669"/>
    <property type="project" value="UniProtKB-KW"/>
</dbReference>
<name>A0A7Y7WCG2_9PSED</name>
<dbReference type="RefSeq" id="WP_177144000.1">
    <property type="nucleotide sequence ID" value="NZ_JACAPU010000013.1"/>
</dbReference>
<feature type="signal peptide" evidence="8">
    <location>
        <begin position="1"/>
        <end position="33"/>
    </location>
</feature>
<evidence type="ECO:0000256" key="7">
    <source>
        <dbReference type="ARBA" id="ARBA00022841"/>
    </source>
</evidence>
<dbReference type="GO" id="GO:0042597">
    <property type="term" value="C:periplasmic space"/>
    <property type="evidence" value="ECO:0007669"/>
    <property type="project" value="UniProtKB-SubCell"/>
</dbReference>